<dbReference type="EC" id="2.7.13.3" evidence="2"/>
<dbReference type="GO" id="GO:0006355">
    <property type="term" value="P:regulation of DNA-templated transcription"/>
    <property type="evidence" value="ECO:0007669"/>
    <property type="project" value="InterPro"/>
</dbReference>
<evidence type="ECO:0000256" key="6">
    <source>
        <dbReference type="SAM" id="MobiDB-lite"/>
    </source>
</evidence>
<feature type="domain" description="PAS" evidence="9">
    <location>
        <begin position="590"/>
        <end position="646"/>
    </location>
</feature>
<dbReference type="InterPro" id="IPR052162">
    <property type="entry name" value="Sensor_kinase/Photoreceptor"/>
</dbReference>
<name>Q2FNL0_METHJ</name>
<dbReference type="SUPFAM" id="SSF55874">
    <property type="entry name" value="ATPase domain of HSP90 chaperone/DNA topoisomerase II/histidine kinase"/>
    <property type="match status" value="1"/>
</dbReference>
<dbReference type="eggNOG" id="arCOG06192">
    <property type="taxonomic scope" value="Archaea"/>
</dbReference>
<evidence type="ECO:0000313" key="12">
    <source>
        <dbReference type="Proteomes" id="UP000001941"/>
    </source>
</evidence>
<dbReference type="InterPro" id="IPR005467">
    <property type="entry name" value="His_kinase_dom"/>
</dbReference>
<dbReference type="SMART" id="SM00388">
    <property type="entry name" value="HisKA"/>
    <property type="match status" value="1"/>
</dbReference>
<dbReference type="EMBL" id="CP000254">
    <property type="protein sequence ID" value="ABD41152.1"/>
    <property type="molecule type" value="Genomic_DNA"/>
</dbReference>
<feature type="domain" description="PAC" evidence="10">
    <location>
        <begin position="318"/>
        <end position="371"/>
    </location>
</feature>
<accession>Q2FNL0</accession>
<dbReference type="PANTHER" id="PTHR43304:SF1">
    <property type="entry name" value="PAC DOMAIN-CONTAINING PROTEIN"/>
    <property type="match status" value="1"/>
</dbReference>
<feature type="domain" description="PAS" evidence="9">
    <location>
        <begin position="245"/>
        <end position="315"/>
    </location>
</feature>
<dbReference type="Pfam" id="PF13188">
    <property type="entry name" value="PAS_8"/>
    <property type="match status" value="1"/>
</dbReference>
<dbReference type="InterPro" id="IPR013767">
    <property type="entry name" value="PAS_fold"/>
</dbReference>
<dbReference type="GO" id="GO:0000155">
    <property type="term" value="F:phosphorelay sensor kinase activity"/>
    <property type="evidence" value="ECO:0007669"/>
    <property type="project" value="InterPro"/>
</dbReference>
<dbReference type="InterPro" id="IPR036890">
    <property type="entry name" value="HATPase_C_sf"/>
</dbReference>
<keyword evidence="12" id="KW-1185">Reference proteome</keyword>
<evidence type="ECO:0000256" key="4">
    <source>
        <dbReference type="ARBA" id="ARBA00022679"/>
    </source>
</evidence>
<dbReference type="InterPro" id="IPR003594">
    <property type="entry name" value="HATPase_dom"/>
</dbReference>
<dbReference type="SMART" id="SM00086">
    <property type="entry name" value="PAC"/>
    <property type="match status" value="3"/>
</dbReference>
<dbReference type="InParanoid" id="Q2FNL0"/>
<dbReference type="InterPro" id="IPR001610">
    <property type="entry name" value="PAC"/>
</dbReference>
<keyword evidence="4 11" id="KW-0808">Transferase</keyword>
<evidence type="ECO:0000256" key="2">
    <source>
        <dbReference type="ARBA" id="ARBA00012438"/>
    </source>
</evidence>
<feature type="transmembrane region" description="Helical" evidence="7">
    <location>
        <begin position="15"/>
        <end position="41"/>
    </location>
</feature>
<dbReference type="SUPFAM" id="SSF55785">
    <property type="entry name" value="PYP-like sensor domain (PAS domain)"/>
    <property type="match status" value="4"/>
</dbReference>
<evidence type="ECO:0000313" key="11">
    <source>
        <dbReference type="EMBL" id="ABD41152.1"/>
    </source>
</evidence>
<dbReference type="Pfam" id="PF02518">
    <property type="entry name" value="HATPase_c"/>
    <property type="match status" value="1"/>
</dbReference>
<dbReference type="InterPro" id="IPR013655">
    <property type="entry name" value="PAS_fold_3"/>
</dbReference>
<feature type="domain" description="PAS" evidence="9">
    <location>
        <begin position="119"/>
        <end position="179"/>
    </location>
</feature>
<keyword evidence="5 11" id="KW-0418">Kinase</keyword>
<evidence type="ECO:0000256" key="3">
    <source>
        <dbReference type="ARBA" id="ARBA00022553"/>
    </source>
</evidence>
<evidence type="ECO:0000259" key="10">
    <source>
        <dbReference type="PROSITE" id="PS50113"/>
    </source>
</evidence>
<feature type="transmembrane region" description="Helical" evidence="7">
    <location>
        <begin position="61"/>
        <end position="79"/>
    </location>
</feature>
<dbReference type="InterPro" id="IPR035965">
    <property type="entry name" value="PAS-like_dom_sf"/>
</dbReference>
<dbReference type="CDD" id="cd00075">
    <property type="entry name" value="HATPase"/>
    <property type="match status" value="1"/>
</dbReference>
<dbReference type="HOGENOM" id="CLU_000445_114_58_2"/>
<evidence type="ECO:0000256" key="5">
    <source>
        <dbReference type="ARBA" id="ARBA00022777"/>
    </source>
</evidence>
<evidence type="ECO:0000256" key="7">
    <source>
        <dbReference type="SAM" id="Phobius"/>
    </source>
</evidence>
<protein>
    <recommendedName>
        <fullName evidence="2">histidine kinase</fullName>
        <ecNumber evidence="2">2.7.13.3</ecNumber>
    </recommendedName>
</protein>
<feature type="region of interest" description="Disordered" evidence="6">
    <location>
        <begin position="458"/>
        <end position="478"/>
    </location>
</feature>
<dbReference type="NCBIfam" id="TIGR00229">
    <property type="entry name" value="sensory_box"/>
    <property type="match status" value="4"/>
</dbReference>
<dbReference type="AlphaFoldDB" id="Q2FNL0"/>
<keyword evidence="7" id="KW-1133">Transmembrane helix</keyword>
<gene>
    <name evidence="11" type="ordered locus">Mhun_1417</name>
</gene>
<proteinExistence type="predicted"/>
<dbReference type="PROSITE" id="PS50112">
    <property type="entry name" value="PAS"/>
    <property type="match status" value="5"/>
</dbReference>
<dbReference type="InterPro" id="IPR000014">
    <property type="entry name" value="PAS"/>
</dbReference>
<dbReference type="PANTHER" id="PTHR43304">
    <property type="entry name" value="PHYTOCHROME-LIKE PROTEIN CPH1"/>
    <property type="match status" value="1"/>
</dbReference>
<evidence type="ECO:0000259" key="8">
    <source>
        <dbReference type="PROSITE" id="PS50109"/>
    </source>
</evidence>
<feature type="domain" description="PAS" evidence="9">
    <location>
        <begin position="490"/>
        <end position="527"/>
    </location>
</feature>
<keyword evidence="7" id="KW-0472">Membrane</keyword>
<feature type="transmembrane region" description="Helical" evidence="7">
    <location>
        <begin position="85"/>
        <end position="105"/>
    </location>
</feature>
<dbReference type="InterPro" id="IPR000700">
    <property type="entry name" value="PAS-assoc_C"/>
</dbReference>
<feature type="domain" description="Histidine kinase" evidence="8">
    <location>
        <begin position="948"/>
        <end position="1046"/>
    </location>
</feature>
<evidence type="ECO:0000256" key="1">
    <source>
        <dbReference type="ARBA" id="ARBA00000085"/>
    </source>
</evidence>
<dbReference type="Gene3D" id="3.30.565.10">
    <property type="entry name" value="Histidine kinase-like ATPase, C-terminal domain"/>
    <property type="match status" value="1"/>
</dbReference>
<feature type="domain" description="PAC" evidence="10">
    <location>
        <begin position="792"/>
        <end position="844"/>
    </location>
</feature>
<dbReference type="Proteomes" id="UP000001941">
    <property type="component" value="Chromosome"/>
</dbReference>
<dbReference type="SMART" id="SM00387">
    <property type="entry name" value="HATPase_c"/>
    <property type="match status" value="1"/>
</dbReference>
<dbReference type="EnsemblBacteria" id="ABD41152">
    <property type="protein sequence ID" value="ABD41152"/>
    <property type="gene ID" value="Mhun_1417"/>
</dbReference>
<dbReference type="InterPro" id="IPR003661">
    <property type="entry name" value="HisK_dim/P_dom"/>
</dbReference>
<keyword evidence="3" id="KW-0597">Phosphoprotein</keyword>
<evidence type="ECO:0000259" key="9">
    <source>
        <dbReference type="PROSITE" id="PS50112"/>
    </source>
</evidence>
<dbReference type="PROSITE" id="PS50109">
    <property type="entry name" value="HIS_KIN"/>
    <property type="match status" value="1"/>
</dbReference>
<dbReference type="KEGG" id="mhu:Mhun_1417"/>
<keyword evidence="7" id="KW-0812">Transmembrane</keyword>
<comment type="catalytic activity">
    <reaction evidence="1">
        <text>ATP + protein L-histidine = ADP + protein N-phospho-L-histidine.</text>
        <dbReference type="EC" id="2.7.13.3"/>
    </reaction>
</comment>
<dbReference type="Pfam" id="PF08447">
    <property type="entry name" value="PAS_3"/>
    <property type="match status" value="1"/>
</dbReference>
<feature type="domain" description="PAC" evidence="10">
    <location>
        <begin position="661"/>
        <end position="713"/>
    </location>
</feature>
<dbReference type="Gene3D" id="3.30.450.20">
    <property type="entry name" value="PAS domain"/>
    <property type="match status" value="4"/>
</dbReference>
<sequence>MLLHESLNLHPKIPLYSLFFTSLFVIMLSIVSLTYGITIVFQNLYYFPIIIACAFYLRRGFIFSLVLIGVYGLLIAVYGPHQSEVYSALARIAIFILVAGVVTWLSSRYSEQTSDLMVSEKKFRRLFDANDAGIALHEVICDSTGKAIDYRFINVNPAYEQMTGLKASDIIGKTVREVFPGNEDDWIETCSDVTAMEKKIHFEYFNRKLGRYYEGTAYSPEPERLVRIIRDVTERKQQEYQLLETNAYLENLITHANVPIIIWDTGFSITRVNHAFEILTGIPAGHLVGRHLSSLFPQDEAERSMQFIQKTGEGVRWETVEIPIIHQDGTLRTVLWNSATIYDSDGKNPVATIAQGRDVTAERFLEREKERAAVQIQENIAQLAILNDGIRNPLTLISIYADMSEDVRITAQIQNEVKRIDEMVTNLDREWVHSGKILDYLRNHDMVAFDFVPSYSPGSPVPSEAPPPDRPEQVISSPQVSGYERYIEEIQARLYSILDSVDAYIFVSDLDSYDILYINEEGRNIFGNVIGQKCHTCMYDNADSPCSFCTNKFILEKTDPTGLMKGEFIHPKTGRWYDCRGRARDELIQASRYHRTLIETSPDPLITIGRDGKITDVNTATETVSGYTRSELVGTDFSEYFTEPEEARAGYLMVFEKGEVRDYPLAIRKKDGAIIDVLYNASVYLNEMGEIAGVFTTARDITERKKVEKKLYQQEERYRLALQATNDVIWDFDVINDAQRWNEVGIEVFGWSDIVFSDQTAAWWTDRVHPEDRERVAEGFDTALEDPTCTNWHDEYRFRRSDGVYAYVMDRGCILRNPGGVAIRMIGAMLDISERKKAEEALRHANRQINLLSSITRHDIINKTTVIFNSLGAAEMDISDPSVLHQIDVIRSATQAIKSQIEFTRVYPNLGTHEPQWSRLETLRLSIPINVEYTSMTGDYEVYADPMFSQVFSNLLDNSLRHGERVTRIMLTTHLEEDSLIIRWEDNGAGIPFDQKEQIFERGFGKNNGFGLFLVREVLQITGMSIRETGNFGSGAVFEIIVPKGVYRTMHPTGE</sequence>
<dbReference type="InterPro" id="IPR013656">
    <property type="entry name" value="PAS_4"/>
</dbReference>
<reference evidence="12" key="1">
    <citation type="journal article" date="2016" name="Stand. Genomic Sci.">
        <title>Complete genome sequence of Methanospirillum hungatei type strain JF1.</title>
        <authorList>
            <person name="Gunsalus R.P."/>
            <person name="Cook L.E."/>
            <person name="Crable B."/>
            <person name="Rohlin L."/>
            <person name="McDonald E."/>
            <person name="Mouttaki H."/>
            <person name="Sieber J.R."/>
            <person name="Poweleit N."/>
            <person name="Zhou H."/>
            <person name="Lapidus A.L."/>
            <person name="Daligault H.E."/>
            <person name="Land M."/>
            <person name="Gilna P."/>
            <person name="Ivanova N."/>
            <person name="Kyrpides N."/>
            <person name="Culley D.E."/>
            <person name="McInerney M.J."/>
        </authorList>
    </citation>
    <scope>NUCLEOTIDE SEQUENCE [LARGE SCALE GENOMIC DNA]</scope>
    <source>
        <strain evidence="12">ATCC 27890 / DSM 864 / NBRC 100397 / JF-1</strain>
    </source>
</reference>
<dbReference type="Pfam" id="PF08448">
    <property type="entry name" value="PAS_4"/>
    <property type="match status" value="1"/>
</dbReference>
<dbReference type="SMART" id="SM00091">
    <property type="entry name" value="PAS"/>
    <property type="match status" value="5"/>
</dbReference>
<organism evidence="11 12">
    <name type="scientific">Methanospirillum hungatei JF-1 (strain ATCC 27890 / DSM 864 / NBRC 100397 / JF-1)</name>
    <dbReference type="NCBI Taxonomy" id="323259"/>
    <lineage>
        <taxon>Archaea</taxon>
        <taxon>Methanobacteriati</taxon>
        <taxon>Methanobacteriota</taxon>
        <taxon>Stenosarchaea group</taxon>
        <taxon>Methanomicrobia</taxon>
        <taxon>Methanomicrobiales</taxon>
        <taxon>Methanospirillaceae</taxon>
        <taxon>Methanospirillum</taxon>
    </lineage>
</organism>
<dbReference type="Pfam" id="PF00989">
    <property type="entry name" value="PAS"/>
    <property type="match status" value="1"/>
</dbReference>
<dbReference type="STRING" id="323259.Mhun_1417"/>
<dbReference type="CDD" id="cd00130">
    <property type="entry name" value="PAS"/>
    <property type="match status" value="4"/>
</dbReference>
<dbReference type="PROSITE" id="PS50113">
    <property type="entry name" value="PAC"/>
    <property type="match status" value="3"/>
</dbReference>
<feature type="domain" description="PAS" evidence="9">
    <location>
        <begin position="714"/>
        <end position="787"/>
    </location>
</feature>